<name>A0A2H9TAN7_9ZZZZ</name>
<dbReference type="EMBL" id="NSIT01000025">
    <property type="protein sequence ID" value="PJE80249.1"/>
    <property type="molecule type" value="Genomic_DNA"/>
</dbReference>
<evidence type="ECO:0000256" key="1">
    <source>
        <dbReference type="SAM" id="MobiDB-lite"/>
    </source>
</evidence>
<dbReference type="Gene3D" id="1.10.530.10">
    <property type="match status" value="1"/>
</dbReference>
<proteinExistence type="predicted"/>
<dbReference type="Pfam" id="PF01832">
    <property type="entry name" value="Glucosaminidase"/>
    <property type="match status" value="1"/>
</dbReference>
<feature type="domain" description="Mannosyl-glycoprotein endo-beta-N-acetylglucosamidase-like" evidence="2">
    <location>
        <begin position="168"/>
        <end position="301"/>
    </location>
</feature>
<feature type="compositionally biased region" description="Low complexity" evidence="1">
    <location>
        <begin position="26"/>
        <end position="40"/>
    </location>
</feature>
<dbReference type="InterPro" id="IPR002901">
    <property type="entry name" value="MGlyc_endo_b_GlcNAc-like_dom"/>
</dbReference>
<dbReference type="InterPro" id="IPR053195">
    <property type="entry name" value="Bax-like"/>
</dbReference>
<dbReference type="PANTHER" id="PTHR40572:SF1">
    <property type="entry name" value="PROTEIN BAX"/>
    <property type="match status" value="1"/>
</dbReference>
<evidence type="ECO:0000313" key="3">
    <source>
        <dbReference type="EMBL" id="PJE80249.1"/>
    </source>
</evidence>
<gene>
    <name evidence="3" type="ORF">CI610_00776</name>
</gene>
<dbReference type="PROSITE" id="PS51257">
    <property type="entry name" value="PROKAR_LIPOPROTEIN"/>
    <property type="match status" value="1"/>
</dbReference>
<sequence>MKNYAMIKILLICLVTLSGCSTHFSGTDTDTTSSPPLSQSKSDDDLLTPEKNNQAKQDIPSKKLIQKTDLSTPKNNFVSSKHEIPKVTISSLPDFSTITSTKKRKQAFFQFMMPMIEKENQHILDDRKTIQRLSDSTQFTNKEKTWLKQQSQQYELDNTPNDFSPHFFQALLKRVDIIPVSLALVQSANESAWGTSRFAVEGNNLYGQWCFSQGCGIVPHKRPKGRTYEVRRFNSVTDSVHAYMINLNTHDSYKPLRTIRQSLRQQDKTITGPALAEGLTGYSTRGEDYVRELVSMIKTNHLLQYDRKP</sequence>
<accession>A0A2H9TAN7</accession>
<dbReference type="AlphaFoldDB" id="A0A2H9TAN7"/>
<reference evidence="3" key="1">
    <citation type="journal article" date="2017" name="Appl. Environ. Microbiol.">
        <title>Molecular characterization of an Endozoicomonas-like organism causing infection in king scallop Pecten maximus L.</title>
        <authorList>
            <person name="Cano I."/>
            <person name="van Aerle R."/>
            <person name="Ross S."/>
            <person name="Verner-Jeffreys D.W."/>
            <person name="Paley R.K."/>
            <person name="Rimmer G."/>
            <person name="Ryder D."/>
            <person name="Hooper P."/>
            <person name="Stone D."/>
            <person name="Feist S.W."/>
        </authorList>
    </citation>
    <scope>NUCLEOTIDE SEQUENCE</scope>
</reference>
<organism evidence="3">
    <name type="scientific">invertebrate metagenome</name>
    <dbReference type="NCBI Taxonomy" id="1711999"/>
    <lineage>
        <taxon>unclassified sequences</taxon>
        <taxon>metagenomes</taxon>
        <taxon>organismal metagenomes</taxon>
    </lineage>
</organism>
<dbReference type="GO" id="GO:0004040">
    <property type="term" value="F:amidase activity"/>
    <property type="evidence" value="ECO:0007669"/>
    <property type="project" value="InterPro"/>
</dbReference>
<dbReference type="PANTHER" id="PTHR40572">
    <property type="entry name" value="PROTEIN BAX"/>
    <property type="match status" value="1"/>
</dbReference>
<evidence type="ECO:0000259" key="2">
    <source>
        <dbReference type="Pfam" id="PF01832"/>
    </source>
</evidence>
<protein>
    <recommendedName>
        <fullName evidence="2">Mannosyl-glycoprotein endo-beta-N-acetylglucosamidase-like domain-containing protein</fullName>
    </recommendedName>
</protein>
<comment type="caution">
    <text evidence="3">The sequence shown here is derived from an EMBL/GenBank/DDBJ whole genome shotgun (WGS) entry which is preliminary data.</text>
</comment>
<feature type="region of interest" description="Disordered" evidence="1">
    <location>
        <begin position="26"/>
        <end position="58"/>
    </location>
</feature>